<evidence type="ECO:0000313" key="2">
    <source>
        <dbReference type="EMBL" id="CUS50477.1"/>
    </source>
</evidence>
<dbReference type="PANTHER" id="PTHR30035">
    <property type="entry name" value="LIPOPROTEIN VACJ-RELATED"/>
    <property type="match status" value="1"/>
</dbReference>
<dbReference type="GO" id="GO:0016020">
    <property type="term" value="C:membrane"/>
    <property type="evidence" value="ECO:0007669"/>
    <property type="project" value="InterPro"/>
</dbReference>
<name>A0A160TRM4_9ZZZZ</name>
<accession>A0A160TRM4</accession>
<proteinExistence type="predicted"/>
<dbReference type="PRINTS" id="PR01805">
    <property type="entry name" value="VACJLIPOPROT"/>
</dbReference>
<keyword evidence="1" id="KW-0732">Signal</keyword>
<evidence type="ECO:0000256" key="1">
    <source>
        <dbReference type="ARBA" id="ARBA00022729"/>
    </source>
</evidence>
<dbReference type="GO" id="GO:0120010">
    <property type="term" value="P:intermembrane phospholipid transfer"/>
    <property type="evidence" value="ECO:0007669"/>
    <property type="project" value="TreeGrafter"/>
</dbReference>
<dbReference type="PANTHER" id="PTHR30035:SF3">
    <property type="entry name" value="INTERMEMBRANE PHOSPHOLIPID TRANSPORT SYSTEM LIPOPROTEIN MLAA"/>
    <property type="match status" value="1"/>
</dbReference>
<keyword evidence="2" id="KW-0449">Lipoprotein</keyword>
<gene>
    <name evidence="2" type="ORF">MGWOODY_XGa85</name>
</gene>
<reference evidence="2" key="1">
    <citation type="submission" date="2015-10" db="EMBL/GenBank/DDBJ databases">
        <authorList>
            <person name="Gilbert D.G."/>
        </authorList>
    </citation>
    <scope>NUCLEOTIDE SEQUENCE</scope>
</reference>
<dbReference type="AlphaFoldDB" id="A0A160TRM4"/>
<protein>
    <submittedName>
        <fullName evidence="2">Surface lipoprotein</fullName>
    </submittedName>
</protein>
<dbReference type="EMBL" id="CZRL01000032">
    <property type="protein sequence ID" value="CUS50477.1"/>
    <property type="molecule type" value="Genomic_DNA"/>
</dbReference>
<dbReference type="Pfam" id="PF04333">
    <property type="entry name" value="MlaA"/>
    <property type="match status" value="1"/>
</dbReference>
<dbReference type="InterPro" id="IPR007428">
    <property type="entry name" value="MlaA"/>
</dbReference>
<organism evidence="2">
    <name type="scientific">hydrothermal vent metagenome</name>
    <dbReference type="NCBI Taxonomy" id="652676"/>
    <lineage>
        <taxon>unclassified sequences</taxon>
        <taxon>metagenomes</taxon>
        <taxon>ecological metagenomes</taxon>
    </lineage>
</organism>
<sequence>MAWLTRWKGLFGNLVRTYSRYMRLAYRWAHLVIRRLDLGQRHLKGGVRYNSLPLLLALALLLTGCATPNNAGYSSLSAPPLSDPLEPVNRMVFGFNDGLDRFLIRPIAVVYAYTVPSAVRLSVSNFFSNLQLPATIANDLLQGRFTQGRLDFERLVINSTLGIAGLFDVAGTVGRPRHEEDYGQTLARWRVPAGPYLVLPLLGPSNVRDAVALVPAFIYADPVSYNASDRDLTLGYALRTFNARAELLMADHILKLQLDPYLFIRESYWQRRLDAIYDDLSPTERRARGLELLND</sequence>